<evidence type="ECO:0000313" key="8">
    <source>
        <dbReference type="Proteomes" id="UP001605989"/>
    </source>
</evidence>
<gene>
    <name evidence="7" type="primary">lptC</name>
    <name evidence="7" type="ORF">ACGTZG_07430</name>
</gene>
<keyword evidence="1" id="KW-1003">Cell membrane</keyword>
<dbReference type="Pfam" id="PF06835">
    <property type="entry name" value="LptC"/>
    <property type="match status" value="1"/>
</dbReference>
<comment type="caution">
    <text evidence="7">The sequence shown here is derived from an EMBL/GenBank/DDBJ whole genome shotgun (WGS) entry which is preliminary data.</text>
</comment>
<organism evidence="7 8">
    <name type="scientific">Megasphaera hexanoica</name>
    <dbReference type="NCBI Taxonomy" id="1675036"/>
    <lineage>
        <taxon>Bacteria</taxon>
        <taxon>Bacillati</taxon>
        <taxon>Bacillota</taxon>
        <taxon>Negativicutes</taxon>
        <taxon>Veillonellales</taxon>
        <taxon>Veillonellaceae</taxon>
        <taxon>Megasphaera</taxon>
    </lineage>
</organism>
<dbReference type="InterPro" id="IPR052363">
    <property type="entry name" value="LPS_export_LptC"/>
</dbReference>
<reference evidence="7 8" key="1">
    <citation type="submission" date="2024-10" db="EMBL/GenBank/DDBJ databases">
        <authorList>
            <person name="Sang B.-I."/>
            <person name="Prabhaharan D."/>
        </authorList>
    </citation>
    <scope>NUCLEOTIDE SEQUENCE [LARGE SCALE GENOMIC DNA]</scope>
    <source>
        <strain evidence="7 8">MH</strain>
    </source>
</reference>
<keyword evidence="3 6" id="KW-0812">Transmembrane</keyword>
<feature type="transmembrane region" description="Helical" evidence="6">
    <location>
        <begin position="12"/>
        <end position="31"/>
    </location>
</feature>
<evidence type="ECO:0000256" key="3">
    <source>
        <dbReference type="ARBA" id="ARBA00022692"/>
    </source>
</evidence>
<evidence type="ECO:0000256" key="6">
    <source>
        <dbReference type="SAM" id="Phobius"/>
    </source>
</evidence>
<dbReference type="InterPro" id="IPR026265">
    <property type="entry name" value="LptC"/>
</dbReference>
<dbReference type="EMBL" id="JBIEKR010000005">
    <property type="protein sequence ID" value="MFG6273018.1"/>
    <property type="molecule type" value="Genomic_DNA"/>
</dbReference>
<keyword evidence="2" id="KW-0997">Cell inner membrane</keyword>
<dbReference type="InterPro" id="IPR010664">
    <property type="entry name" value="LipoPS_assembly_LptC-rel"/>
</dbReference>
<dbReference type="RefSeq" id="WP_234995341.1">
    <property type="nucleotide sequence ID" value="NZ_CP011940.1"/>
</dbReference>
<keyword evidence="8" id="KW-1185">Reference proteome</keyword>
<dbReference type="PANTHER" id="PTHR37481:SF1">
    <property type="entry name" value="LIPOPOLYSACCHARIDE EXPORT SYSTEM PROTEIN LPTC"/>
    <property type="match status" value="1"/>
</dbReference>
<evidence type="ECO:0000256" key="4">
    <source>
        <dbReference type="ARBA" id="ARBA00022989"/>
    </source>
</evidence>
<evidence type="ECO:0000256" key="2">
    <source>
        <dbReference type="ARBA" id="ARBA00022519"/>
    </source>
</evidence>
<accession>A0ABW7DPQ5</accession>
<evidence type="ECO:0000313" key="7">
    <source>
        <dbReference type="EMBL" id="MFG6273018.1"/>
    </source>
</evidence>
<name>A0ABW7DPQ5_9FIRM</name>
<dbReference type="Proteomes" id="UP001605989">
    <property type="component" value="Unassembled WGS sequence"/>
</dbReference>
<dbReference type="PANTHER" id="PTHR37481">
    <property type="entry name" value="LIPOPOLYSACCHARIDE EXPORT SYSTEM PROTEIN LPTC"/>
    <property type="match status" value="1"/>
</dbReference>
<keyword evidence="5 6" id="KW-0472">Membrane</keyword>
<keyword evidence="4 6" id="KW-1133">Transmembrane helix</keyword>
<evidence type="ECO:0000256" key="5">
    <source>
        <dbReference type="ARBA" id="ARBA00023136"/>
    </source>
</evidence>
<sequence>MNIRQKLIQNKIAILVAVVLILFAGMLYWFMKSAPTQVEDTPRSDDLVEFQGSEIEEKDGDRLVWRLSSEKIQVDPKTQKMYFTSPKAEIWEKDGTELTVTAKLGIVDRAKKTIELKQPIEASTDKGDTLQTEGSVYYNMDTRLIKGGKVLLTRHDKTAVSGDSFETNASLDQVTVQGHAKITKGE</sequence>
<dbReference type="NCBIfam" id="TIGR04409">
    <property type="entry name" value="LptC_YrbK"/>
    <property type="match status" value="1"/>
</dbReference>
<evidence type="ECO:0000256" key="1">
    <source>
        <dbReference type="ARBA" id="ARBA00022475"/>
    </source>
</evidence>
<proteinExistence type="predicted"/>
<protein>
    <submittedName>
        <fullName evidence="7">LPS export ABC transporter periplasmic protein LptC</fullName>
    </submittedName>
</protein>
<dbReference type="Gene3D" id="2.60.450.10">
    <property type="entry name" value="Lipopolysaccharide (LPS) transport protein A like domain"/>
    <property type="match status" value="1"/>
</dbReference>